<comment type="pathway">
    <text evidence="3">Protein modification; protein ubiquitination.</text>
</comment>
<dbReference type="Gene3D" id="3.50.50.80">
    <property type="entry name" value="Ubiquitin-activating enzyme E1, inactive adenylation domain, subdomain 1"/>
    <property type="match status" value="1"/>
</dbReference>
<evidence type="ECO:0000256" key="7">
    <source>
        <dbReference type="ARBA" id="ARBA00022741"/>
    </source>
</evidence>
<dbReference type="InterPro" id="IPR032420">
    <property type="entry name" value="E1_4HB"/>
</dbReference>
<evidence type="ECO:0000256" key="9">
    <source>
        <dbReference type="ARBA" id="ARBA00022840"/>
    </source>
</evidence>
<feature type="active site" description="Glycyl thioester intermediate" evidence="10">
    <location>
        <position position="595"/>
    </location>
</feature>
<dbReference type="SUPFAM" id="SSF69572">
    <property type="entry name" value="Activating enzymes of the ubiquitin-like proteins"/>
    <property type="match status" value="2"/>
</dbReference>
<proteinExistence type="inferred from homology"/>
<dbReference type="Pfam" id="PF16190">
    <property type="entry name" value="E1_FCCH"/>
    <property type="match status" value="1"/>
</dbReference>
<comment type="caution">
    <text evidence="13">The sequence shown here is derived from an EMBL/GenBank/DDBJ whole genome shotgun (WGS) entry which is preliminary data.</text>
</comment>
<evidence type="ECO:0000256" key="8">
    <source>
        <dbReference type="ARBA" id="ARBA00022786"/>
    </source>
</evidence>
<dbReference type="Gene3D" id="2.40.30.180">
    <property type="entry name" value="Ubiquitin-activating enzyme E1, FCCH domain"/>
    <property type="match status" value="1"/>
</dbReference>
<dbReference type="PROSITE" id="PS00865">
    <property type="entry name" value="UBIQUITIN_ACTIVAT_2"/>
    <property type="match status" value="1"/>
</dbReference>
<dbReference type="InterPro" id="IPR033127">
    <property type="entry name" value="UBQ-activ_enz_E1_Cys_AS"/>
</dbReference>
<dbReference type="PANTHER" id="PTHR10953:SF222">
    <property type="entry name" value="E1 UBIQUITIN-ACTIVATING ENZYME"/>
    <property type="match status" value="1"/>
</dbReference>
<evidence type="ECO:0000313" key="13">
    <source>
        <dbReference type="EMBL" id="KAH0886458.1"/>
    </source>
</evidence>
<dbReference type="InterPro" id="IPR018075">
    <property type="entry name" value="UBQ-activ_enz_E1"/>
</dbReference>
<organism evidence="13 14">
    <name type="scientific">Brassica napus</name>
    <name type="common">Rape</name>
    <dbReference type="NCBI Taxonomy" id="3708"/>
    <lineage>
        <taxon>Eukaryota</taxon>
        <taxon>Viridiplantae</taxon>
        <taxon>Streptophyta</taxon>
        <taxon>Embryophyta</taxon>
        <taxon>Tracheophyta</taxon>
        <taxon>Spermatophyta</taxon>
        <taxon>Magnoliopsida</taxon>
        <taxon>eudicotyledons</taxon>
        <taxon>Gunneridae</taxon>
        <taxon>Pentapetalae</taxon>
        <taxon>rosids</taxon>
        <taxon>malvids</taxon>
        <taxon>Brassicales</taxon>
        <taxon>Brassicaceae</taxon>
        <taxon>Brassiceae</taxon>
        <taxon>Brassica</taxon>
    </lineage>
</organism>
<sequence>MAFGNNSNRQEIDEDLHSRQLAVYGRETMRRLFASNVLVSGMHGLGAEIAKNLILAGVKSVTLHDERVVELWDLSSNFVFSEDDVGKNRADASVNKLQDLNNAVVVSSLTTCLTKEHLSPFQVVVFSDISMEKAIEFDDYCHSHQPPIAFVKADVRGLFGSVFCDFGPEFAVLDVDGEEPHTGIIASISNESQAFISCVDDERLEFEDGDLVVFSEVEGMTELNDGKPRKIKSARPYSFTLEEDTTGYGTYVKGGIVTQVKQPKLLNFKPLREALTDPGDFLFSDFSKFDRPPLLHLAFQALDRFASESGRLPVAGSEEDAQQLISIATSINTGQGDLKVENVDHKLLRSFSFGAKAVLNPMAAMFGGIVGQEVVKACSGKFHPLFQFFYFDSVESLPSEPLDSSDVSPRNSRYDAQISVFGAKLQKKLEDARVFTVGSGALGCEFLKNMALMGVSCGSQGKLTVTDDDIIEKSNLSRQFLFRDWNIGQAKSTVAASAAAAINPKFKIEALQNRVGAETENVFDDAFWENLTVVVNALDNVNARLYVDSRCLYFQKPLLESGTLGAKCNTQMVIPHLTENYGASRDPPEKQAPMCTVHSFPHNIDHCLTWARSEFEGLLEKTPAEVNAYLSSPVEYTNSMMSAGDAQARETLERIVECLEKEKCENFQDCLNWARLRFEDYFVNRVKQLIYTFPEDAATSTGAPFWSAPKRFPRPLQYSSSDPSLLNFITATAILRAETFGIPVPEWTKNPKEAAEAVDSVIVPDFEPRKDAKIVTDEKATSLTTASVDDATVINDLIAKLERCRHNLSPDFRMKPVQFEKDDDTNYHMDVISGLANMRARNYSIPEVDKLKAKFIAGRIIPAIATSTAMATGLVCLELYKVLDGGHKVEAYRNTFANLALPLFSMAEPVPPKVVKHRDMAWTVWDRWVLKGNPTLREVLQWLEDKGLNAYSISCGSCLLFNSMFPRHKERMDKKVVDLARDIAKVDLPPYRHHLDVVVACEDQDDNDVDIPLVSIYFR</sequence>
<dbReference type="InterPro" id="IPR018074">
    <property type="entry name" value="UBQ-activ_enz_E1_CS"/>
</dbReference>
<dbReference type="PRINTS" id="PR01849">
    <property type="entry name" value="UBIQUITINACT"/>
</dbReference>
<dbReference type="InterPro" id="IPR000011">
    <property type="entry name" value="UBQ/SUMO-activ_enz_E1-like"/>
</dbReference>
<dbReference type="Pfam" id="PF10585">
    <property type="entry name" value="UBA_E1_SCCH"/>
    <property type="match status" value="1"/>
</dbReference>
<dbReference type="PROSITE" id="PS00536">
    <property type="entry name" value="UBIQUITIN_ACTIVAT_1"/>
    <property type="match status" value="1"/>
</dbReference>
<dbReference type="Gene3D" id="1.10.10.2660">
    <property type="entry name" value="Ubiquitin-activating enzyme E1, SCCH domain"/>
    <property type="match status" value="1"/>
</dbReference>
<dbReference type="Pfam" id="PF09358">
    <property type="entry name" value="E1_UFD"/>
    <property type="match status" value="1"/>
</dbReference>
<dbReference type="InterPro" id="IPR042063">
    <property type="entry name" value="Ubi_acti_E1_SCCH"/>
</dbReference>
<dbReference type="Gene3D" id="3.40.50.12550">
    <property type="entry name" value="Ubiquitin-activating enzyme E1, inactive adenylation domain, subdomain 2"/>
    <property type="match status" value="1"/>
</dbReference>
<keyword evidence="7 11" id="KW-0547">Nucleotide-binding</keyword>
<dbReference type="EMBL" id="JAGKQM010000014">
    <property type="protein sequence ID" value="KAH0886458.1"/>
    <property type="molecule type" value="Genomic_DNA"/>
</dbReference>
<evidence type="ECO:0000313" key="14">
    <source>
        <dbReference type="Proteomes" id="UP000824890"/>
    </source>
</evidence>
<evidence type="ECO:0000256" key="5">
    <source>
        <dbReference type="ARBA" id="ARBA00012990"/>
    </source>
</evidence>
<keyword evidence="6 11" id="KW-0436">Ligase</keyword>
<dbReference type="EC" id="6.2.1.45" evidence="5"/>
<dbReference type="InterPro" id="IPR000594">
    <property type="entry name" value="ThiF_NAD_FAD-bd"/>
</dbReference>
<evidence type="ECO:0000256" key="2">
    <source>
        <dbReference type="ARBA" id="ARBA00002457"/>
    </source>
</evidence>
<dbReference type="Proteomes" id="UP000824890">
    <property type="component" value="Unassembled WGS sequence"/>
</dbReference>
<dbReference type="Pfam" id="PF16191">
    <property type="entry name" value="E1_4HB"/>
    <property type="match status" value="1"/>
</dbReference>
<dbReference type="Gene3D" id="3.40.50.720">
    <property type="entry name" value="NAD(P)-binding Rossmann-like Domain"/>
    <property type="match status" value="1"/>
</dbReference>
<dbReference type="InterPro" id="IPR018965">
    <property type="entry name" value="Ub-activating_enz_E1_C"/>
</dbReference>
<dbReference type="CDD" id="cd01491">
    <property type="entry name" value="Ube1_repeat1"/>
    <property type="match status" value="1"/>
</dbReference>
<dbReference type="InterPro" id="IPR032418">
    <property type="entry name" value="E1_FCCH"/>
</dbReference>
<gene>
    <name evidence="13" type="ORF">HID58_062554</name>
</gene>
<dbReference type="InterPro" id="IPR038252">
    <property type="entry name" value="UBA_E1_C_sf"/>
</dbReference>
<evidence type="ECO:0000256" key="10">
    <source>
        <dbReference type="PROSITE-ProRule" id="PRU10132"/>
    </source>
</evidence>
<dbReference type="NCBIfam" id="TIGR01408">
    <property type="entry name" value="Ube1"/>
    <property type="match status" value="1"/>
</dbReference>
<evidence type="ECO:0000256" key="3">
    <source>
        <dbReference type="ARBA" id="ARBA00004906"/>
    </source>
</evidence>
<dbReference type="CDD" id="cd01490">
    <property type="entry name" value="Ube1_repeat2"/>
    <property type="match status" value="1"/>
</dbReference>
<name>A0ABQ8A1W2_BRANA</name>
<feature type="domain" description="Ubiquitin-activating enzyme E1 C-terminal" evidence="12">
    <location>
        <begin position="892"/>
        <end position="1014"/>
    </location>
</feature>
<dbReference type="InterPro" id="IPR045886">
    <property type="entry name" value="ThiF/MoeB/HesA"/>
</dbReference>
<dbReference type="Pfam" id="PF00899">
    <property type="entry name" value="ThiF"/>
    <property type="match status" value="1"/>
</dbReference>
<comment type="similarity">
    <text evidence="4 11">Belongs to the ubiquitin-activating E1 family.</text>
</comment>
<evidence type="ECO:0000256" key="6">
    <source>
        <dbReference type="ARBA" id="ARBA00022598"/>
    </source>
</evidence>
<dbReference type="SMART" id="SM00985">
    <property type="entry name" value="UBA_e1_C"/>
    <property type="match status" value="1"/>
</dbReference>
<protein>
    <recommendedName>
        <fullName evidence="5">E1 ubiquitin-activating enzyme</fullName>
        <ecNumber evidence="5">6.2.1.45</ecNumber>
    </recommendedName>
</protein>
<keyword evidence="14" id="KW-1185">Reference proteome</keyword>
<evidence type="ECO:0000256" key="11">
    <source>
        <dbReference type="RuleBase" id="RU000519"/>
    </source>
</evidence>
<dbReference type="InterPro" id="IPR042449">
    <property type="entry name" value="Ub-E1_IAD_1"/>
</dbReference>
<keyword evidence="9 11" id="KW-0067">ATP-binding</keyword>
<keyword evidence="8 11" id="KW-0833">Ubl conjugation pathway</keyword>
<accession>A0ABQ8A1W2</accession>
<comment type="catalytic activity">
    <reaction evidence="1">
        <text>ATP + ubiquitin + [E1 ubiquitin-activating enzyme]-L-cysteine = AMP + diphosphate + S-ubiquitinyl-[E1 ubiquitin-activating enzyme]-L-cysteine.</text>
        <dbReference type="EC" id="6.2.1.45"/>
    </reaction>
</comment>
<reference evidence="13 14" key="1">
    <citation type="submission" date="2021-05" db="EMBL/GenBank/DDBJ databases">
        <title>Genome Assembly of Synthetic Allotetraploid Brassica napus Reveals Homoeologous Exchanges between Subgenomes.</title>
        <authorList>
            <person name="Davis J.T."/>
        </authorList>
    </citation>
    <scope>NUCLEOTIDE SEQUENCE [LARGE SCALE GENOMIC DNA]</scope>
    <source>
        <strain evidence="14">cv. Da-Ae</strain>
        <tissue evidence="13">Seedling</tissue>
    </source>
</reference>
<dbReference type="PANTHER" id="PTHR10953">
    <property type="entry name" value="UBIQUITIN-ACTIVATING ENZYME E1"/>
    <property type="match status" value="1"/>
</dbReference>
<evidence type="ECO:0000259" key="12">
    <source>
        <dbReference type="SMART" id="SM00985"/>
    </source>
</evidence>
<dbReference type="Gene3D" id="3.10.290.60">
    <property type="entry name" value="Ubiquitin-activating enzyme E1, UFD domain"/>
    <property type="match status" value="1"/>
</dbReference>
<evidence type="ECO:0000256" key="1">
    <source>
        <dbReference type="ARBA" id="ARBA00000488"/>
    </source>
</evidence>
<dbReference type="InterPro" id="IPR035985">
    <property type="entry name" value="Ubiquitin-activating_enz"/>
</dbReference>
<dbReference type="InterPro" id="IPR019572">
    <property type="entry name" value="UBA_E1_SCCH"/>
</dbReference>
<dbReference type="InterPro" id="IPR042302">
    <property type="entry name" value="E1_FCCH_sf"/>
</dbReference>
<evidence type="ECO:0000256" key="4">
    <source>
        <dbReference type="ARBA" id="ARBA00005673"/>
    </source>
</evidence>
<comment type="function">
    <text evidence="2">Activates ubiquitin by first adenylating its C-terminal glycine residue with ATP, and thereafter linking this residue to the side chain of a cysteine residue in E1, yielding a ubiquitin-E1 thioester and free AMP.</text>
</comment>